<dbReference type="SMART" id="SM00101">
    <property type="entry name" value="14_3_3"/>
    <property type="match status" value="1"/>
</dbReference>
<dbReference type="PRINTS" id="PR00305">
    <property type="entry name" value="1433ZETA"/>
</dbReference>
<dbReference type="PIRSF" id="PIRSF000868">
    <property type="entry name" value="14-3-3"/>
    <property type="match status" value="1"/>
</dbReference>
<feature type="domain" description="14-3-3" evidence="3">
    <location>
        <begin position="4"/>
        <end position="238"/>
    </location>
</feature>
<feature type="site" description="Interaction with phosphoserine on interacting protein" evidence="2">
    <location>
        <position position="129"/>
    </location>
</feature>
<dbReference type="CDD" id="cd08774">
    <property type="entry name" value="14-3-3"/>
    <property type="match status" value="1"/>
</dbReference>
<dbReference type="EMBL" id="RRYP01013394">
    <property type="protein sequence ID" value="TNV76542.1"/>
    <property type="molecule type" value="Genomic_DNA"/>
</dbReference>
<sequence>MSQEEESIFMARVAEQSERFEDMVDFLTPVLASKGTALTTDERNLLSVAFKSLISSKRTAWRTISAIEQNPKYQKFSGALGAYKHRIESALYADCERIIEIVRTKVLSKAGAEDEPRSFFVKMVGDYYRYIAETAQGEKLEHVKAEALKAYQEALKIPLPSCNPIKLGLALNFSVFYYEVMKDQKQACVLAEESLQLALDKIDEISEEDFRDAKSIIELLKENLALWKDEDGGNNGDDL</sequence>
<evidence type="ECO:0000313" key="5">
    <source>
        <dbReference type="Proteomes" id="UP000785679"/>
    </source>
</evidence>
<comment type="caution">
    <text evidence="4">The sequence shown here is derived from an EMBL/GenBank/DDBJ whole genome shotgun (WGS) entry which is preliminary data.</text>
</comment>
<dbReference type="Pfam" id="PF00244">
    <property type="entry name" value="14-3-3"/>
    <property type="match status" value="1"/>
</dbReference>
<keyword evidence="5" id="KW-1185">Reference proteome</keyword>
<comment type="similarity">
    <text evidence="1">Belongs to the 14-3-3 family.</text>
</comment>
<dbReference type="OrthoDB" id="10260625at2759"/>
<evidence type="ECO:0000259" key="3">
    <source>
        <dbReference type="SMART" id="SM00101"/>
    </source>
</evidence>
<dbReference type="Proteomes" id="UP000785679">
    <property type="component" value="Unassembled WGS sequence"/>
</dbReference>
<evidence type="ECO:0000256" key="1">
    <source>
        <dbReference type="ARBA" id="ARBA00006141"/>
    </source>
</evidence>
<reference evidence="4" key="1">
    <citation type="submission" date="2019-06" db="EMBL/GenBank/DDBJ databases">
        <authorList>
            <person name="Zheng W."/>
        </authorList>
    </citation>
    <scope>NUCLEOTIDE SEQUENCE</scope>
    <source>
        <strain evidence="4">QDHG01</strain>
    </source>
</reference>
<dbReference type="AlphaFoldDB" id="A0A8J8NK38"/>
<gene>
    <name evidence="4" type="ORF">FGO68_gene6223</name>
</gene>
<dbReference type="InterPro" id="IPR000308">
    <property type="entry name" value="14-3-3"/>
</dbReference>
<dbReference type="Gene3D" id="1.20.190.20">
    <property type="entry name" value="14-3-3 domain"/>
    <property type="match status" value="1"/>
</dbReference>
<protein>
    <recommendedName>
        <fullName evidence="3">14-3-3 domain-containing protein</fullName>
    </recommendedName>
</protein>
<dbReference type="InterPro" id="IPR023410">
    <property type="entry name" value="14-3-3_domain"/>
</dbReference>
<dbReference type="InterPro" id="IPR036815">
    <property type="entry name" value="14-3-3_dom_sf"/>
</dbReference>
<evidence type="ECO:0000313" key="4">
    <source>
        <dbReference type="EMBL" id="TNV76542.1"/>
    </source>
</evidence>
<name>A0A8J8NK38_HALGN</name>
<dbReference type="SUPFAM" id="SSF48445">
    <property type="entry name" value="14-3-3 protein"/>
    <property type="match status" value="1"/>
</dbReference>
<evidence type="ECO:0000256" key="2">
    <source>
        <dbReference type="PIRSR" id="PIRSR000868-1"/>
    </source>
</evidence>
<feature type="site" description="Interaction with phosphoserine on interacting protein" evidence="2">
    <location>
        <position position="58"/>
    </location>
</feature>
<dbReference type="PANTHER" id="PTHR18860">
    <property type="entry name" value="14-3-3 PROTEIN"/>
    <property type="match status" value="1"/>
</dbReference>
<organism evidence="4 5">
    <name type="scientific">Halteria grandinella</name>
    <dbReference type="NCBI Taxonomy" id="5974"/>
    <lineage>
        <taxon>Eukaryota</taxon>
        <taxon>Sar</taxon>
        <taxon>Alveolata</taxon>
        <taxon>Ciliophora</taxon>
        <taxon>Intramacronucleata</taxon>
        <taxon>Spirotrichea</taxon>
        <taxon>Stichotrichia</taxon>
        <taxon>Sporadotrichida</taxon>
        <taxon>Halteriidae</taxon>
        <taxon>Halteria</taxon>
    </lineage>
</organism>
<accession>A0A8J8NK38</accession>
<proteinExistence type="inferred from homology"/>